<feature type="domain" description="Restriction of telomere capping protein 4 C-terminal" evidence="9">
    <location>
        <begin position="382"/>
        <end position="504"/>
    </location>
</feature>
<evidence type="ECO:0000256" key="7">
    <source>
        <dbReference type="ARBA" id="ARBA00023242"/>
    </source>
</evidence>
<reference evidence="10" key="2">
    <citation type="journal article" date="2023" name="IMA Fungus">
        <title>Comparative genomic study of the Penicillium genus elucidates a diverse pangenome and 15 lateral gene transfer events.</title>
        <authorList>
            <person name="Petersen C."/>
            <person name="Sorensen T."/>
            <person name="Nielsen M.R."/>
            <person name="Sondergaard T.E."/>
            <person name="Sorensen J.L."/>
            <person name="Fitzpatrick D.A."/>
            <person name="Frisvad J.C."/>
            <person name="Nielsen K.L."/>
        </authorList>
    </citation>
    <scope>NUCLEOTIDE SEQUENCE</scope>
    <source>
        <strain evidence="10">IBT 35675</strain>
    </source>
</reference>
<sequence length="562" mass="62448">MGAQAKRDSSFASNRLTKRNAPKGHLLSTFQNKQPDVKPEPTSHATKSQNENNVEYPEAPLGSSSPLSSVQDVELSDVPSEPPAMEIALPSTELGTRLGPGTDDEPLSSEEDFSESDASPPRKEVNYMTLEQKLATDTDSPRDSRGKLARTMSDMMGDSDGDDFISSWGSSQTKRAKINTYKTKNTYFNRPAFAKPAESPKANSKEDSKTKTTPKTKGAAKSKGTLKIRAPKARKAPSVEEPETPEDSFIVPKDIMSPSSRPPIRLNTPETSSKGYDALYNSGADSPLSSTSSTFFKGMELEKEPSPPRESLCPMCKKKVDPEILANFQSQPKQRIREQQRFCETHKIRDAAEQWEQRGYPVISWEKFETRVQEMFPEIEKLLVPDAPSYYRNTLDGFLAEGKFKNFRLTIEGKELEVITCGYYGTRGASHILDALVDRFSRSLRRLSATDRLVKTAGVAGYAQCVLVPELAMRLVKQDMSVDDEGARQIMRESMHIGQRLHPEGNDVVPVAAGFEGITAQSDEDEEEDEEEGEEEEDEPDEDDETGDGEENEHGEHTDDVE</sequence>
<evidence type="ECO:0000256" key="1">
    <source>
        <dbReference type="ARBA" id="ARBA00002738"/>
    </source>
</evidence>
<keyword evidence="6" id="KW-0963">Cytoplasm</keyword>
<evidence type="ECO:0000256" key="3">
    <source>
        <dbReference type="ARBA" id="ARBA00004496"/>
    </source>
</evidence>
<comment type="caution">
    <text evidence="10">The sequence shown here is derived from an EMBL/GenBank/DDBJ whole genome shotgun (WGS) entry which is preliminary data.</text>
</comment>
<feature type="region of interest" description="Disordered" evidence="8">
    <location>
        <begin position="189"/>
        <end position="266"/>
    </location>
</feature>
<dbReference type="PANTHER" id="PTHR41391:SF1">
    <property type="entry name" value="RESTRICTION OF TELOMERE CAPPING PROTEIN 4"/>
    <property type="match status" value="1"/>
</dbReference>
<dbReference type="GO" id="GO:0005634">
    <property type="term" value="C:nucleus"/>
    <property type="evidence" value="ECO:0007669"/>
    <property type="project" value="UniProtKB-SubCell"/>
</dbReference>
<name>A0A9W9V647_PENBR</name>
<evidence type="ECO:0000259" key="9">
    <source>
        <dbReference type="SMART" id="SM01312"/>
    </source>
</evidence>
<dbReference type="InterPro" id="IPR039024">
    <property type="entry name" value="RTC4"/>
</dbReference>
<evidence type="ECO:0000313" key="10">
    <source>
        <dbReference type="EMBL" id="KAJ5367676.1"/>
    </source>
</evidence>
<evidence type="ECO:0000256" key="4">
    <source>
        <dbReference type="ARBA" id="ARBA00009461"/>
    </source>
</evidence>
<evidence type="ECO:0000256" key="2">
    <source>
        <dbReference type="ARBA" id="ARBA00004123"/>
    </source>
</evidence>
<accession>A0A9W9V647</accession>
<keyword evidence="7" id="KW-0539">Nucleus</keyword>
<dbReference type="InterPro" id="IPR028094">
    <property type="entry name" value="RTC4_C"/>
</dbReference>
<feature type="compositionally biased region" description="Basic and acidic residues" evidence="8">
    <location>
        <begin position="552"/>
        <end position="562"/>
    </location>
</feature>
<reference evidence="10" key="1">
    <citation type="submission" date="2022-12" db="EMBL/GenBank/DDBJ databases">
        <authorList>
            <person name="Petersen C."/>
        </authorList>
    </citation>
    <scope>NUCLEOTIDE SEQUENCE</scope>
    <source>
        <strain evidence="10">IBT 35675</strain>
    </source>
</reference>
<feature type="compositionally biased region" description="Polar residues" evidence="8">
    <location>
        <begin position="62"/>
        <end position="71"/>
    </location>
</feature>
<dbReference type="Proteomes" id="UP001148299">
    <property type="component" value="Unassembled WGS sequence"/>
</dbReference>
<comment type="function">
    <text evidence="1">May be involved in a process influencing telomere capping.</text>
</comment>
<feature type="compositionally biased region" description="Acidic residues" evidence="8">
    <location>
        <begin position="522"/>
        <end position="551"/>
    </location>
</feature>
<keyword evidence="11" id="KW-1185">Reference proteome</keyword>
<feature type="compositionally biased region" description="Basic and acidic residues" evidence="8">
    <location>
        <begin position="134"/>
        <end position="146"/>
    </location>
</feature>
<evidence type="ECO:0000256" key="5">
    <source>
        <dbReference type="ARBA" id="ARBA00015162"/>
    </source>
</evidence>
<evidence type="ECO:0000313" key="11">
    <source>
        <dbReference type="Proteomes" id="UP001148299"/>
    </source>
</evidence>
<feature type="region of interest" description="Disordered" evidence="8">
    <location>
        <begin position="1"/>
        <end position="159"/>
    </location>
</feature>
<dbReference type="AlphaFoldDB" id="A0A9W9V647"/>
<dbReference type="Pfam" id="PF14474">
    <property type="entry name" value="RTC4"/>
    <property type="match status" value="1"/>
</dbReference>
<evidence type="ECO:0000256" key="8">
    <source>
        <dbReference type="SAM" id="MobiDB-lite"/>
    </source>
</evidence>
<evidence type="ECO:0000256" key="6">
    <source>
        <dbReference type="ARBA" id="ARBA00022490"/>
    </source>
</evidence>
<dbReference type="GO" id="GO:0005737">
    <property type="term" value="C:cytoplasm"/>
    <property type="evidence" value="ECO:0007669"/>
    <property type="project" value="UniProtKB-SubCell"/>
</dbReference>
<dbReference type="SMART" id="SM01312">
    <property type="entry name" value="RTC4"/>
    <property type="match status" value="1"/>
</dbReference>
<comment type="subcellular location">
    <subcellularLocation>
        <location evidence="3">Cytoplasm</location>
    </subcellularLocation>
    <subcellularLocation>
        <location evidence="2">Nucleus</location>
    </subcellularLocation>
</comment>
<protein>
    <recommendedName>
        <fullName evidence="5">Restriction of telomere capping protein 4</fullName>
    </recommendedName>
</protein>
<feature type="region of interest" description="Disordered" evidence="8">
    <location>
        <begin position="515"/>
        <end position="562"/>
    </location>
</feature>
<gene>
    <name evidence="10" type="ORF">N7541_001617</name>
</gene>
<comment type="similarity">
    <text evidence="4">Belongs to the RTC4 family.</text>
</comment>
<feature type="compositionally biased region" description="Polar residues" evidence="8">
    <location>
        <begin position="43"/>
        <end position="53"/>
    </location>
</feature>
<feature type="compositionally biased region" description="Acidic residues" evidence="8">
    <location>
        <begin position="102"/>
        <end position="115"/>
    </location>
</feature>
<organism evidence="10 11">
    <name type="scientific">Penicillium brevicompactum</name>
    <dbReference type="NCBI Taxonomy" id="5074"/>
    <lineage>
        <taxon>Eukaryota</taxon>
        <taxon>Fungi</taxon>
        <taxon>Dikarya</taxon>
        <taxon>Ascomycota</taxon>
        <taxon>Pezizomycotina</taxon>
        <taxon>Eurotiomycetes</taxon>
        <taxon>Eurotiomycetidae</taxon>
        <taxon>Eurotiales</taxon>
        <taxon>Aspergillaceae</taxon>
        <taxon>Penicillium</taxon>
    </lineage>
</organism>
<proteinExistence type="inferred from homology"/>
<dbReference type="PANTHER" id="PTHR41391">
    <property type="entry name" value="RESTRICTION OF TELOMERE CAPPING PROTEIN 4"/>
    <property type="match status" value="1"/>
</dbReference>
<feature type="compositionally biased region" description="Basic residues" evidence="8">
    <location>
        <begin position="212"/>
        <end position="235"/>
    </location>
</feature>
<dbReference type="EMBL" id="JAPZBR010000001">
    <property type="protein sequence ID" value="KAJ5367676.1"/>
    <property type="molecule type" value="Genomic_DNA"/>
</dbReference>